<dbReference type="Proteomes" id="UP000261174">
    <property type="component" value="Unassembled WGS sequence"/>
</dbReference>
<dbReference type="AlphaFoldDB" id="A0A3E1P2J1"/>
<sequence length="144" mass="16654">MQEINNVGIWKLCDTDPANANIEIHFEENARRFCMQNGWDVADIYRLGDVPVTDDMNYPEYRRILNDVMEGKISRLIILENDTKPYPDIVYSIGIILKNFGMQVMSLNEATMKVAPIKITVNPAWKEFFGKTNLSSIYMQNNEN</sequence>
<dbReference type="Gene3D" id="3.40.50.1390">
    <property type="entry name" value="Resolvase, N-terminal catalytic domain"/>
    <property type="match status" value="1"/>
</dbReference>
<accession>A0A3E1P2J1</accession>
<dbReference type="GO" id="GO:0003677">
    <property type="term" value="F:DNA binding"/>
    <property type="evidence" value="ECO:0007669"/>
    <property type="project" value="InterPro"/>
</dbReference>
<protein>
    <recommendedName>
        <fullName evidence="3">Resolvase/invertase-type recombinase catalytic domain-containing protein</fullName>
    </recommendedName>
</protein>
<keyword evidence="2" id="KW-1185">Reference proteome</keyword>
<name>A0A3E1P2J1_9BACT</name>
<evidence type="ECO:0000313" key="2">
    <source>
        <dbReference type="Proteomes" id="UP000261174"/>
    </source>
</evidence>
<dbReference type="GO" id="GO:0000150">
    <property type="term" value="F:DNA strand exchange activity"/>
    <property type="evidence" value="ECO:0007669"/>
    <property type="project" value="InterPro"/>
</dbReference>
<evidence type="ECO:0008006" key="3">
    <source>
        <dbReference type="Google" id="ProtNLM"/>
    </source>
</evidence>
<reference evidence="1 2" key="1">
    <citation type="submission" date="2018-08" db="EMBL/GenBank/DDBJ databases">
        <title>Chitinophaga sp. K20C18050901, a novel bacterium isolated from forest soil.</title>
        <authorList>
            <person name="Wang C."/>
        </authorList>
    </citation>
    <scope>NUCLEOTIDE SEQUENCE [LARGE SCALE GENOMIC DNA]</scope>
    <source>
        <strain evidence="1 2">K20C18050901</strain>
    </source>
</reference>
<comment type="caution">
    <text evidence="1">The sequence shown here is derived from an EMBL/GenBank/DDBJ whole genome shotgun (WGS) entry which is preliminary data.</text>
</comment>
<gene>
    <name evidence="1" type="ORF">DXN04_14080</name>
</gene>
<organism evidence="1 2">
    <name type="scientific">Chitinophaga silvisoli</name>
    <dbReference type="NCBI Taxonomy" id="2291814"/>
    <lineage>
        <taxon>Bacteria</taxon>
        <taxon>Pseudomonadati</taxon>
        <taxon>Bacteroidota</taxon>
        <taxon>Chitinophagia</taxon>
        <taxon>Chitinophagales</taxon>
        <taxon>Chitinophagaceae</taxon>
        <taxon>Chitinophaga</taxon>
    </lineage>
</organism>
<dbReference type="RefSeq" id="WP_116853990.1">
    <property type="nucleotide sequence ID" value="NZ_QTJV01000004.1"/>
</dbReference>
<dbReference type="EMBL" id="QTJV01000004">
    <property type="protein sequence ID" value="RFM34406.1"/>
    <property type="molecule type" value="Genomic_DNA"/>
</dbReference>
<dbReference type="InterPro" id="IPR036162">
    <property type="entry name" value="Resolvase-like_N_sf"/>
</dbReference>
<dbReference type="OrthoDB" id="9797501at2"/>
<evidence type="ECO:0000313" key="1">
    <source>
        <dbReference type="EMBL" id="RFM34406.1"/>
    </source>
</evidence>
<proteinExistence type="predicted"/>